<gene>
    <name evidence="2" type="ORF">COCNU_13G008250</name>
</gene>
<dbReference type="InterPro" id="IPR004158">
    <property type="entry name" value="DUF247_pln"/>
</dbReference>
<reference evidence="2" key="2">
    <citation type="submission" date="2019-07" db="EMBL/GenBank/DDBJ databases">
        <authorList>
            <person name="Yang Y."/>
            <person name="Bocs S."/>
            <person name="Baudouin L."/>
        </authorList>
    </citation>
    <scope>NUCLEOTIDE SEQUENCE</scope>
    <source>
        <tissue evidence="2">Spear leaf of Hainan Tall coconut</tissue>
    </source>
</reference>
<keyword evidence="3" id="KW-1185">Reference proteome</keyword>
<feature type="transmembrane region" description="Helical" evidence="1">
    <location>
        <begin position="432"/>
        <end position="453"/>
    </location>
</feature>
<dbReference type="PANTHER" id="PTHR31170">
    <property type="entry name" value="BNAC04G53230D PROTEIN"/>
    <property type="match status" value="1"/>
</dbReference>
<comment type="caution">
    <text evidence="2">The sequence shown here is derived from an EMBL/GenBank/DDBJ whole genome shotgun (WGS) entry which is preliminary data.</text>
</comment>
<dbReference type="AlphaFoldDB" id="A0A8K0NCE8"/>
<evidence type="ECO:0000256" key="1">
    <source>
        <dbReference type="SAM" id="Phobius"/>
    </source>
</evidence>
<dbReference type="Pfam" id="PF03140">
    <property type="entry name" value="DUF247"/>
    <property type="match status" value="1"/>
</dbReference>
<protein>
    <submittedName>
        <fullName evidence="2">UPF0481 protein</fullName>
    </submittedName>
</protein>
<name>A0A8K0NCE8_COCNU</name>
<proteinExistence type="predicted"/>
<keyword evidence="1" id="KW-0812">Transmembrane</keyword>
<reference evidence="2" key="1">
    <citation type="journal article" date="2017" name="Gigascience">
        <title>The genome draft of coconut (Cocos nucifera).</title>
        <authorList>
            <person name="Xiao Y."/>
            <person name="Xu P."/>
            <person name="Fan H."/>
            <person name="Baudouin L."/>
            <person name="Xia W."/>
            <person name="Bocs S."/>
            <person name="Xu J."/>
            <person name="Li Q."/>
            <person name="Guo A."/>
            <person name="Zhou L."/>
            <person name="Li J."/>
            <person name="Wu Y."/>
            <person name="Ma Z."/>
            <person name="Armero A."/>
            <person name="Issali A.E."/>
            <person name="Liu N."/>
            <person name="Peng M."/>
            <person name="Yang Y."/>
        </authorList>
    </citation>
    <scope>NUCLEOTIDE SEQUENCE</scope>
    <source>
        <tissue evidence="2">Spear leaf of Hainan Tall coconut</tissue>
    </source>
</reference>
<organism evidence="2 3">
    <name type="scientific">Cocos nucifera</name>
    <name type="common">Coconut palm</name>
    <dbReference type="NCBI Taxonomy" id="13894"/>
    <lineage>
        <taxon>Eukaryota</taxon>
        <taxon>Viridiplantae</taxon>
        <taxon>Streptophyta</taxon>
        <taxon>Embryophyta</taxon>
        <taxon>Tracheophyta</taxon>
        <taxon>Spermatophyta</taxon>
        <taxon>Magnoliopsida</taxon>
        <taxon>Liliopsida</taxon>
        <taxon>Arecaceae</taxon>
        <taxon>Arecoideae</taxon>
        <taxon>Cocoseae</taxon>
        <taxon>Attaleinae</taxon>
        <taxon>Cocos</taxon>
    </lineage>
</organism>
<dbReference type="Proteomes" id="UP000797356">
    <property type="component" value="Chromosome 13"/>
</dbReference>
<accession>A0A8K0NCE8</accession>
<dbReference type="EMBL" id="CM017884">
    <property type="protein sequence ID" value="KAG1367035.1"/>
    <property type="molecule type" value="Genomic_DNA"/>
</dbReference>
<sequence length="457" mass="52556">MDVRHGVPSSAESARGNHEVGVENLDNSEAAWIEEVHRNIEAASVWTPPWANQERAGDESNTNPSILRVPTRFKEQNPEHYGPKVVAIGPYHRDNSELLIKDEAKWWCVNQFVSQYSLNLPNWLLHMTSREREARSYYSEDVSMDRHSFLEMLLLDGCFIFMAFKAMRGFKFDLEWPSDQIMLDLLMLENQIPFFVLLQIYDGIGGEQGFRKFTGGSYGPIIAYALSWLDQTKMRNVQDPPNIPDPVLPLLHLFHLYLHPARFNPDNIVRQKMLDHVFPTPTVVPSATGLHDRSAVNFKKVSGSILDITFRNGVMKIPFLELNDGVKTILHNLIAFEQCYRQIEPRVTTYAEFMNCLINKESDADLLESCGILLNRLPTSNDAAFFFSKLSPRAKIRSIYLKSLTAKVKIYHEETWNRWRADLKLNYFSNPWVTISVLAATALLILTFMQTYYSARS</sequence>
<evidence type="ECO:0000313" key="3">
    <source>
        <dbReference type="Proteomes" id="UP000797356"/>
    </source>
</evidence>
<keyword evidence="1" id="KW-1133">Transmembrane helix</keyword>
<evidence type="ECO:0000313" key="2">
    <source>
        <dbReference type="EMBL" id="KAG1367035.1"/>
    </source>
</evidence>
<keyword evidence="1" id="KW-0472">Membrane</keyword>
<dbReference type="OrthoDB" id="769263at2759"/>
<dbReference type="PANTHER" id="PTHR31170:SF25">
    <property type="entry name" value="BNAA09G04570D PROTEIN"/>
    <property type="match status" value="1"/>
</dbReference>